<dbReference type="PANTHER" id="PTHR24652">
    <property type="entry name" value="LOW-DENSITY LIPOPROTEIN RECEPTOR CLASS A DOMAIN-CONTAINING PROTEIN 2"/>
    <property type="match status" value="1"/>
</dbReference>
<dbReference type="PROSITE" id="PS01209">
    <property type="entry name" value="LDLRA_1"/>
    <property type="match status" value="1"/>
</dbReference>
<dbReference type="InterPro" id="IPR023415">
    <property type="entry name" value="LDLR_class-A_CS"/>
</dbReference>
<keyword evidence="4" id="KW-0675">Receptor</keyword>
<evidence type="ECO:0000313" key="5">
    <source>
        <dbReference type="Proteomes" id="UP000194236"/>
    </source>
</evidence>
<dbReference type="Gene3D" id="4.10.400.10">
    <property type="entry name" value="Low-density Lipoprotein Receptor"/>
    <property type="match status" value="1"/>
</dbReference>
<feature type="region of interest" description="Disordered" evidence="3">
    <location>
        <begin position="43"/>
        <end position="111"/>
    </location>
</feature>
<organism evidence="4 5">
    <name type="scientific">Euroglyphus maynei</name>
    <name type="common">Mayne's house dust mite</name>
    <dbReference type="NCBI Taxonomy" id="6958"/>
    <lineage>
        <taxon>Eukaryota</taxon>
        <taxon>Metazoa</taxon>
        <taxon>Ecdysozoa</taxon>
        <taxon>Arthropoda</taxon>
        <taxon>Chelicerata</taxon>
        <taxon>Arachnida</taxon>
        <taxon>Acari</taxon>
        <taxon>Acariformes</taxon>
        <taxon>Sarcoptiformes</taxon>
        <taxon>Astigmata</taxon>
        <taxon>Psoroptidia</taxon>
        <taxon>Analgoidea</taxon>
        <taxon>Pyroglyphidae</taxon>
        <taxon>Pyroglyphinae</taxon>
        <taxon>Euroglyphus</taxon>
    </lineage>
</organism>
<sequence length="147" mass="16441">MFRCESEHEYQCTNERCIAKYLACDHHNNCGDYSDEHVNCMSRIPTGPSQPDLIPTDGRDSGQIDYWPPSPSKPYQPQQPSSTSQLPTFPIDTDRTHDGGGSFDSDSIPEYFDIPFPGRDKTTHGPTIFHKPKPMNGFHGTEVHTGG</sequence>
<dbReference type="AlphaFoldDB" id="A0A1Y3B3W2"/>
<dbReference type="PANTHER" id="PTHR24652:SF67">
    <property type="entry name" value="LOW-DENSITY LIPOPROTEIN RECEPTOR CLASS A DOMAIN-CONTAINING PROTEIN 2"/>
    <property type="match status" value="1"/>
</dbReference>
<dbReference type="OrthoDB" id="6515512at2759"/>
<keyword evidence="4" id="KW-0449">Lipoprotein</keyword>
<dbReference type="SMART" id="SM00192">
    <property type="entry name" value="LDLa"/>
    <property type="match status" value="1"/>
</dbReference>
<evidence type="ECO:0000256" key="2">
    <source>
        <dbReference type="PROSITE-ProRule" id="PRU00124"/>
    </source>
</evidence>
<evidence type="ECO:0000256" key="1">
    <source>
        <dbReference type="ARBA" id="ARBA00023157"/>
    </source>
</evidence>
<feature type="non-terminal residue" evidence="4">
    <location>
        <position position="147"/>
    </location>
</feature>
<feature type="region of interest" description="Disordered" evidence="3">
    <location>
        <begin position="126"/>
        <end position="147"/>
    </location>
</feature>
<dbReference type="EMBL" id="MUJZ01044749">
    <property type="protein sequence ID" value="OTF74897.1"/>
    <property type="molecule type" value="Genomic_DNA"/>
</dbReference>
<dbReference type="InterPro" id="IPR036055">
    <property type="entry name" value="LDL_receptor-like_sf"/>
</dbReference>
<evidence type="ECO:0000313" key="4">
    <source>
        <dbReference type="EMBL" id="OTF74897.1"/>
    </source>
</evidence>
<comment type="caution">
    <text evidence="4">The sequence shown here is derived from an EMBL/GenBank/DDBJ whole genome shotgun (WGS) entry which is preliminary data.</text>
</comment>
<dbReference type="InterPro" id="IPR042333">
    <property type="entry name" value="LRAD2/Mig-13-like"/>
</dbReference>
<gene>
    <name evidence="4" type="ORF">BLA29_013240</name>
</gene>
<dbReference type="Proteomes" id="UP000194236">
    <property type="component" value="Unassembled WGS sequence"/>
</dbReference>
<dbReference type="Pfam" id="PF00057">
    <property type="entry name" value="Ldl_recept_a"/>
    <property type="match status" value="1"/>
</dbReference>
<feature type="disulfide bond" evidence="2">
    <location>
        <begin position="12"/>
        <end position="30"/>
    </location>
</feature>
<dbReference type="PROSITE" id="PS50068">
    <property type="entry name" value="LDLRA_2"/>
    <property type="match status" value="1"/>
</dbReference>
<name>A0A1Y3B3W2_EURMA</name>
<keyword evidence="5" id="KW-1185">Reference proteome</keyword>
<comment type="caution">
    <text evidence="2">Lacks conserved residue(s) required for the propagation of feature annotation.</text>
</comment>
<reference evidence="4 5" key="1">
    <citation type="submission" date="2017-03" db="EMBL/GenBank/DDBJ databases">
        <title>Genome Survey of Euroglyphus maynei.</title>
        <authorList>
            <person name="Arlian L.G."/>
            <person name="Morgan M.S."/>
            <person name="Rider S.D."/>
        </authorList>
    </citation>
    <scope>NUCLEOTIDE SEQUENCE [LARGE SCALE GENOMIC DNA]</scope>
    <source>
        <strain evidence="4">Arlian Lab</strain>
        <tissue evidence="4">Whole body</tissue>
    </source>
</reference>
<evidence type="ECO:0000256" key="3">
    <source>
        <dbReference type="SAM" id="MobiDB-lite"/>
    </source>
</evidence>
<keyword evidence="1 2" id="KW-1015">Disulfide bond</keyword>
<dbReference type="InterPro" id="IPR002172">
    <property type="entry name" value="LDrepeatLR_classA_rpt"/>
</dbReference>
<dbReference type="CDD" id="cd00112">
    <property type="entry name" value="LDLa"/>
    <property type="match status" value="1"/>
</dbReference>
<feature type="compositionally biased region" description="Low complexity" evidence="3">
    <location>
        <begin position="75"/>
        <end position="87"/>
    </location>
</feature>
<accession>A0A1Y3B3W2</accession>
<dbReference type="SUPFAM" id="SSF57424">
    <property type="entry name" value="LDL receptor-like module"/>
    <property type="match status" value="1"/>
</dbReference>
<proteinExistence type="predicted"/>
<protein>
    <submittedName>
        <fullName evidence="4">Low-density lipoprotein receptor-related protein 2-like protein</fullName>
    </submittedName>
</protein>